<dbReference type="CDD" id="cd00090">
    <property type="entry name" value="HTH_ARSR"/>
    <property type="match status" value="1"/>
</dbReference>
<dbReference type="SUPFAM" id="SSF46785">
    <property type="entry name" value="Winged helix' DNA-binding domain"/>
    <property type="match status" value="1"/>
</dbReference>
<dbReference type="PROSITE" id="PS50995">
    <property type="entry name" value="HTH_MARR_2"/>
    <property type="match status" value="1"/>
</dbReference>
<evidence type="ECO:0000256" key="3">
    <source>
        <dbReference type="ARBA" id="ARBA00023163"/>
    </source>
</evidence>
<dbReference type="GO" id="GO:0003677">
    <property type="term" value="F:DNA binding"/>
    <property type="evidence" value="ECO:0007669"/>
    <property type="project" value="UniProtKB-KW"/>
</dbReference>
<dbReference type="PROSITE" id="PS01117">
    <property type="entry name" value="HTH_MARR_1"/>
    <property type="match status" value="1"/>
</dbReference>
<feature type="domain" description="HTH marR-type" evidence="4">
    <location>
        <begin position="23"/>
        <end position="158"/>
    </location>
</feature>
<evidence type="ECO:0000313" key="6">
    <source>
        <dbReference type="Proteomes" id="UP000619479"/>
    </source>
</evidence>
<evidence type="ECO:0000256" key="1">
    <source>
        <dbReference type="ARBA" id="ARBA00023015"/>
    </source>
</evidence>
<dbReference type="Proteomes" id="UP000619479">
    <property type="component" value="Unassembled WGS sequence"/>
</dbReference>
<comment type="caution">
    <text evidence="5">The sequence shown here is derived from an EMBL/GenBank/DDBJ whole genome shotgun (WGS) entry which is preliminary data.</text>
</comment>
<dbReference type="Gene3D" id="1.10.10.10">
    <property type="entry name" value="Winged helix-like DNA-binding domain superfamily/Winged helix DNA-binding domain"/>
    <property type="match status" value="1"/>
</dbReference>
<dbReference type="InterPro" id="IPR000835">
    <property type="entry name" value="HTH_MarR-typ"/>
</dbReference>
<evidence type="ECO:0000259" key="4">
    <source>
        <dbReference type="PROSITE" id="PS50995"/>
    </source>
</evidence>
<proteinExistence type="predicted"/>
<keyword evidence="1" id="KW-0805">Transcription regulation</keyword>
<evidence type="ECO:0000313" key="5">
    <source>
        <dbReference type="EMBL" id="GID70474.1"/>
    </source>
</evidence>
<dbReference type="PRINTS" id="PR00598">
    <property type="entry name" value="HTHMARR"/>
</dbReference>
<keyword evidence="6" id="KW-1185">Reference proteome</keyword>
<dbReference type="EMBL" id="BOMH01000074">
    <property type="protein sequence ID" value="GID70474.1"/>
    <property type="molecule type" value="Genomic_DNA"/>
</dbReference>
<dbReference type="Pfam" id="PF12802">
    <property type="entry name" value="MarR_2"/>
    <property type="match status" value="1"/>
</dbReference>
<dbReference type="InterPro" id="IPR011991">
    <property type="entry name" value="ArsR-like_HTH"/>
</dbReference>
<gene>
    <name evidence="5" type="ORF">Acy02nite_83550</name>
</gene>
<protein>
    <recommendedName>
        <fullName evidence="4">HTH marR-type domain-containing protein</fullName>
    </recommendedName>
</protein>
<dbReference type="PANTHER" id="PTHR42756">
    <property type="entry name" value="TRANSCRIPTIONAL REGULATOR, MARR"/>
    <property type="match status" value="1"/>
</dbReference>
<evidence type="ECO:0000256" key="2">
    <source>
        <dbReference type="ARBA" id="ARBA00023125"/>
    </source>
</evidence>
<sequence length="162" mass="17809">MRDTIDDHVDLWAGQLDGFDPTREAIIGRLMLLGRHLAGSRRAALGAGGLLHWQYKVLLMLRRAGMPYEQSPSQLADRLGLSRGALSARLRPLEETGLITRAGADGDRRRVRVRLTAAGLAAWERHTGMETDAEESLLALLTPAEREQLAALLRRLVLRAGG</sequence>
<dbReference type="AlphaFoldDB" id="A0A919MCA7"/>
<organism evidence="5 6">
    <name type="scientific">Actinoplanes cyaneus</name>
    <dbReference type="NCBI Taxonomy" id="52696"/>
    <lineage>
        <taxon>Bacteria</taxon>
        <taxon>Bacillati</taxon>
        <taxon>Actinomycetota</taxon>
        <taxon>Actinomycetes</taxon>
        <taxon>Micromonosporales</taxon>
        <taxon>Micromonosporaceae</taxon>
        <taxon>Actinoplanes</taxon>
    </lineage>
</organism>
<dbReference type="GO" id="GO:0003700">
    <property type="term" value="F:DNA-binding transcription factor activity"/>
    <property type="evidence" value="ECO:0007669"/>
    <property type="project" value="InterPro"/>
</dbReference>
<dbReference type="RefSeq" id="WP_203754302.1">
    <property type="nucleotide sequence ID" value="NZ_BAAAUC010000056.1"/>
</dbReference>
<dbReference type="InterPro" id="IPR023187">
    <property type="entry name" value="Tscrpt_reg_MarR-type_CS"/>
</dbReference>
<keyword evidence="3" id="KW-0804">Transcription</keyword>
<dbReference type="SMART" id="SM00347">
    <property type="entry name" value="HTH_MARR"/>
    <property type="match status" value="1"/>
</dbReference>
<keyword evidence="2" id="KW-0238">DNA-binding</keyword>
<dbReference type="InterPro" id="IPR036390">
    <property type="entry name" value="WH_DNA-bd_sf"/>
</dbReference>
<dbReference type="PANTHER" id="PTHR42756:SF1">
    <property type="entry name" value="TRANSCRIPTIONAL REPRESSOR OF EMRAB OPERON"/>
    <property type="match status" value="1"/>
</dbReference>
<accession>A0A919MCA7</accession>
<dbReference type="InterPro" id="IPR036388">
    <property type="entry name" value="WH-like_DNA-bd_sf"/>
</dbReference>
<name>A0A919MCA7_9ACTN</name>
<reference evidence="5" key="1">
    <citation type="submission" date="2021-01" db="EMBL/GenBank/DDBJ databases">
        <title>Whole genome shotgun sequence of Actinoplanes cyaneus NBRC 14990.</title>
        <authorList>
            <person name="Komaki H."/>
            <person name="Tamura T."/>
        </authorList>
    </citation>
    <scope>NUCLEOTIDE SEQUENCE</scope>
    <source>
        <strain evidence="5">NBRC 14990</strain>
    </source>
</reference>